<dbReference type="InterPro" id="IPR011989">
    <property type="entry name" value="ARM-like"/>
</dbReference>
<dbReference type="Gene3D" id="1.25.10.10">
    <property type="entry name" value="Leucine-rich Repeat Variant"/>
    <property type="match status" value="1"/>
</dbReference>
<evidence type="ECO:0000313" key="2">
    <source>
        <dbReference type="Proteomes" id="UP001230426"/>
    </source>
</evidence>
<gene>
    <name evidence="1" type="ORF">J2S55_001913</name>
</gene>
<comment type="caution">
    <text evidence="1">The sequence shown here is derived from an EMBL/GenBank/DDBJ whole genome shotgun (WGS) entry which is preliminary data.</text>
</comment>
<evidence type="ECO:0000313" key="1">
    <source>
        <dbReference type="EMBL" id="MDP9862647.1"/>
    </source>
</evidence>
<dbReference type="InterPro" id="IPR004830">
    <property type="entry name" value="LRR_variant"/>
</dbReference>
<keyword evidence="2" id="KW-1185">Reference proteome</keyword>
<dbReference type="SUPFAM" id="SSF48371">
    <property type="entry name" value="ARM repeat"/>
    <property type="match status" value="1"/>
</dbReference>
<organism evidence="1 2">
    <name type="scientific">Streptosporangium brasiliense</name>
    <dbReference type="NCBI Taxonomy" id="47480"/>
    <lineage>
        <taxon>Bacteria</taxon>
        <taxon>Bacillati</taxon>
        <taxon>Actinomycetota</taxon>
        <taxon>Actinomycetes</taxon>
        <taxon>Streptosporangiales</taxon>
        <taxon>Streptosporangiaceae</taxon>
        <taxon>Streptosporangium</taxon>
    </lineage>
</organism>
<dbReference type="EMBL" id="JAUSRB010000002">
    <property type="protein sequence ID" value="MDP9862647.1"/>
    <property type="molecule type" value="Genomic_DNA"/>
</dbReference>
<proteinExistence type="predicted"/>
<reference evidence="1 2" key="1">
    <citation type="submission" date="2023-07" db="EMBL/GenBank/DDBJ databases">
        <title>Sequencing the genomes of 1000 actinobacteria strains.</title>
        <authorList>
            <person name="Klenk H.-P."/>
        </authorList>
    </citation>
    <scope>NUCLEOTIDE SEQUENCE [LARGE SCALE GENOMIC DNA]</scope>
    <source>
        <strain evidence="1 2">DSM 44109</strain>
    </source>
</reference>
<dbReference type="InterPro" id="IPR016024">
    <property type="entry name" value="ARM-type_fold"/>
</dbReference>
<evidence type="ECO:0008006" key="3">
    <source>
        <dbReference type="Google" id="ProtNLM"/>
    </source>
</evidence>
<name>A0ABT9R085_9ACTN</name>
<dbReference type="Pfam" id="PF01816">
    <property type="entry name" value="LRV"/>
    <property type="match status" value="1"/>
</dbReference>
<sequence>MSTLSGLAVNPALPASLMLRMLQPEVTADALPYLAWRADLPERVVEAFIGHHDAKVRECFAGNPHVPAGIRSRLAGDPVLRVRRALAEDPQWHRFQPRTMPLTDAAYDLLAHDPCIEIRCEPAQNRQTPARILTTLAADPEAEVRRTVCSGWNLLPAPVRAALLDDKDPSVRRAAELKGYRERPGLLDKILVSDDATHVVGEAPLPRAMAERCARSSDAERRHLVAENPHLDRDLVEELSTDPDPRIRLRVSLRAELTEAERAAIAYDPELYRVPVTRMPALLDDSDEQVAFSAATNPALPVEAMARLVQTADNMDE</sequence>
<dbReference type="RefSeq" id="WP_306858824.1">
    <property type="nucleotide sequence ID" value="NZ_JAUSRB010000002.1"/>
</dbReference>
<dbReference type="Proteomes" id="UP001230426">
    <property type="component" value="Unassembled WGS sequence"/>
</dbReference>
<protein>
    <recommendedName>
        <fullName evidence="3">Leucine rich repeat variant</fullName>
    </recommendedName>
</protein>
<accession>A0ABT9R085</accession>